<feature type="transmembrane region" description="Helical" evidence="5">
    <location>
        <begin position="40"/>
        <end position="59"/>
    </location>
</feature>
<keyword evidence="3 5" id="KW-1133">Transmembrane helix</keyword>
<feature type="transmembrane region" description="Helical" evidence="5">
    <location>
        <begin position="104"/>
        <end position="122"/>
    </location>
</feature>
<reference evidence="6 7" key="1">
    <citation type="submission" date="2017-10" db="EMBL/GenBank/DDBJ databases">
        <title>Nyctiphanis sp. nov., isolated from the stomach of the euphausiid Nyctiphanes simplex (Hansen, 1911) in the Gulf of California.</title>
        <authorList>
            <person name="Gomez-Gil B."/>
            <person name="Aguilar-Mendez M."/>
            <person name="Lopez-Cortes A."/>
            <person name="Gomez-Gutierrez J."/>
            <person name="Roque A."/>
            <person name="Lang E."/>
            <person name="Gonzalez-Castillo A."/>
        </authorList>
    </citation>
    <scope>NUCLEOTIDE SEQUENCE [LARGE SCALE GENOMIC DNA]</scope>
    <source>
        <strain evidence="6 7">CAIM 600</strain>
    </source>
</reference>
<evidence type="ECO:0000256" key="2">
    <source>
        <dbReference type="ARBA" id="ARBA00022692"/>
    </source>
</evidence>
<evidence type="ECO:0000313" key="7">
    <source>
        <dbReference type="Proteomes" id="UP000290287"/>
    </source>
</evidence>
<evidence type="ECO:0000256" key="4">
    <source>
        <dbReference type="ARBA" id="ARBA00023136"/>
    </source>
</evidence>
<dbReference type="Proteomes" id="UP000290287">
    <property type="component" value="Unassembled WGS sequence"/>
</dbReference>
<dbReference type="InterPro" id="IPR003752">
    <property type="entry name" value="DiS_bond_form_DsbB/BdbC"/>
</dbReference>
<evidence type="ECO:0000256" key="3">
    <source>
        <dbReference type="ARBA" id="ARBA00022989"/>
    </source>
</evidence>
<name>A0A4Q0YJ67_9GAMM</name>
<keyword evidence="4 5" id="KW-0472">Membrane</keyword>
<accession>A0A4Q0YJ67</accession>
<feature type="transmembrane region" description="Helical" evidence="5">
    <location>
        <begin position="66"/>
        <end position="84"/>
    </location>
</feature>
<dbReference type="SUPFAM" id="SSF158442">
    <property type="entry name" value="DsbB-like"/>
    <property type="match status" value="1"/>
</dbReference>
<dbReference type="RefSeq" id="WP_129124265.1">
    <property type="nucleotide sequence ID" value="NZ_PEIB01000050.1"/>
</dbReference>
<sequence length="179" mass="20227">MEQKHIYQLNVLGMFGIASVLFAGIFFQFALDELPCPLCLLQRVGFALVLFGFALNVRFGIRQRHYGIVLMGALFGAVSALRQVSLHVIPGTPHYGSDVMGMHYYTWAFVIFGLTILGVSVLNLLWQEKWKEGTDTMTKIGKYCMWFAIASVFLNFVLTFAECGPYECAADPVKYWLFN</sequence>
<dbReference type="InterPro" id="IPR023380">
    <property type="entry name" value="DsbB-like_sf"/>
</dbReference>
<dbReference type="GO" id="GO:0016020">
    <property type="term" value="C:membrane"/>
    <property type="evidence" value="ECO:0007669"/>
    <property type="project" value="UniProtKB-SubCell"/>
</dbReference>
<organism evidence="6 7">
    <name type="scientific">Veronia nyctiphanis</name>
    <dbReference type="NCBI Taxonomy" id="1278244"/>
    <lineage>
        <taxon>Bacteria</taxon>
        <taxon>Pseudomonadati</taxon>
        <taxon>Pseudomonadota</taxon>
        <taxon>Gammaproteobacteria</taxon>
        <taxon>Vibrionales</taxon>
        <taxon>Vibrionaceae</taxon>
        <taxon>Veronia</taxon>
    </lineage>
</organism>
<proteinExistence type="predicted"/>
<comment type="caution">
    <text evidence="6">The sequence shown here is derived from an EMBL/GenBank/DDBJ whole genome shotgun (WGS) entry which is preliminary data.</text>
</comment>
<feature type="transmembrane region" description="Helical" evidence="5">
    <location>
        <begin position="7"/>
        <end position="28"/>
    </location>
</feature>
<comment type="subcellular location">
    <subcellularLocation>
        <location evidence="1">Membrane</location>
        <topology evidence="1">Multi-pass membrane protein</topology>
    </subcellularLocation>
</comment>
<dbReference type="EMBL" id="PEIB01000050">
    <property type="protein sequence ID" value="RXJ70415.1"/>
    <property type="molecule type" value="Genomic_DNA"/>
</dbReference>
<dbReference type="GO" id="GO:0006457">
    <property type="term" value="P:protein folding"/>
    <property type="evidence" value="ECO:0007669"/>
    <property type="project" value="InterPro"/>
</dbReference>
<gene>
    <name evidence="6" type="ORF">CS022_23355</name>
</gene>
<dbReference type="GO" id="GO:0015035">
    <property type="term" value="F:protein-disulfide reductase activity"/>
    <property type="evidence" value="ECO:0007669"/>
    <property type="project" value="InterPro"/>
</dbReference>
<evidence type="ECO:0000256" key="5">
    <source>
        <dbReference type="SAM" id="Phobius"/>
    </source>
</evidence>
<keyword evidence="2 5" id="KW-0812">Transmembrane</keyword>
<evidence type="ECO:0000256" key="1">
    <source>
        <dbReference type="ARBA" id="ARBA00004141"/>
    </source>
</evidence>
<dbReference type="AlphaFoldDB" id="A0A4Q0YJ67"/>
<protein>
    <submittedName>
        <fullName evidence="6">Disulfide bond formation protein B</fullName>
    </submittedName>
</protein>
<feature type="transmembrane region" description="Helical" evidence="5">
    <location>
        <begin position="143"/>
        <end position="161"/>
    </location>
</feature>
<dbReference type="OrthoDB" id="3711263at2"/>
<dbReference type="Pfam" id="PF02600">
    <property type="entry name" value="DsbB"/>
    <property type="match status" value="1"/>
</dbReference>
<keyword evidence="7" id="KW-1185">Reference proteome</keyword>
<dbReference type="Gene3D" id="1.20.1550.10">
    <property type="entry name" value="DsbB-like"/>
    <property type="match status" value="1"/>
</dbReference>
<evidence type="ECO:0000313" key="6">
    <source>
        <dbReference type="EMBL" id="RXJ70415.1"/>
    </source>
</evidence>